<evidence type="ECO:0000313" key="2">
    <source>
        <dbReference type="Proteomes" id="UP000253426"/>
    </source>
</evidence>
<name>A0A366HV39_9BACT</name>
<protein>
    <submittedName>
        <fullName evidence="1">Uncharacterized protein</fullName>
    </submittedName>
</protein>
<proteinExistence type="predicted"/>
<sequence length="78" mass="9176">MGNWSYRARELWELHKREIKRYGICAWVLIIGVVREKWFLAWGALGAAAVMYCYDRWWKPWADRVLAAAGKKTDNDAS</sequence>
<comment type="caution">
    <text evidence="1">The sequence shown here is derived from an EMBL/GenBank/DDBJ whole genome shotgun (WGS) entry which is preliminary data.</text>
</comment>
<organism evidence="1 2">
    <name type="scientific">Roseimicrobium gellanilyticum</name>
    <dbReference type="NCBI Taxonomy" id="748857"/>
    <lineage>
        <taxon>Bacteria</taxon>
        <taxon>Pseudomonadati</taxon>
        <taxon>Verrucomicrobiota</taxon>
        <taxon>Verrucomicrobiia</taxon>
        <taxon>Verrucomicrobiales</taxon>
        <taxon>Verrucomicrobiaceae</taxon>
        <taxon>Roseimicrobium</taxon>
    </lineage>
</organism>
<dbReference type="EMBL" id="QNRR01000001">
    <property type="protein sequence ID" value="RBP48153.1"/>
    <property type="molecule type" value="Genomic_DNA"/>
</dbReference>
<evidence type="ECO:0000313" key="1">
    <source>
        <dbReference type="EMBL" id="RBP48153.1"/>
    </source>
</evidence>
<keyword evidence="2" id="KW-1185">Reference proteome</keyword>
<gene>
    <name evidence="1" type="ORF">DES53_101953</name>
</gene>
<accession>A0A366HV39</accession>
<reference evidence="1 2" key="1">
    <citation type="submission" date="2018-06" db="EMBL/GenBank/DDBJ databases">
        <title>Genomic Encyclopedia of Type Strains, Phase IV (KMG-IV): sequencing the most valuable type-strain genomes for metagenomic binning, comparative biology and taxonomic classification.</title>
        <authorList>
            <person name="Goeker M."/>
        </authorList>
    </citation>
    <scope>NUCLEOTIDE SEQUENCE [LARGE SCALE GENOMIC DNA]</scope>
    <source>
        <strain evidence="1 2">DSM 25532</strain>
    </source>
</reference>
<dbReference type="Proteomes" id="UP000253426">
    <property type="component" value="Unassembled WGS sequence"/>
</dbReference>
<dbReference type="AlphaFoldDB" id="A0A366HV39"/>